<evidence type="ECO:0000313" key="2">
    <source>
        <dbReference type="EMBL" id="OEU10512.1"/>
    </source>
</evidence>
<dbReference type="InParanoid" id="A0A1E7EX81"/>
<keyword evidence="3" id="KW-1185">Reference proteome</keyword>
<organism evidence="2 3">
    <name type="scientific">Fragilariopsis cylindrus CCMP1102</name>
    <dbReference type="NCBI Taxonomy" id="635003"/>
    <lineage>
        <taxon>Eukaryota</taxon>
        <taxon>Sar</taxon>
        <taxon>Stramenopiles</taxon>
        <taxon>Ochrophyta</taxon>
        <taxon>Bacillariophyta</taxon>
        <taxon>Bacillariophyceae</taxon>
        <taxon>Bacillariophycidae</taxon>
        <taxon>Bacillariales</taxon>
        <taxon>Bacillariaceae</taxon>
        <taxon>Fragilariopsis</taxon>
    </lineage>
</organism>
<reference evidence="2 3" key="1">
    <citation type="submission" date="2016-09" db="EMBL/GenBank/DDBJ databases">
        <title>Extensive genetic diversity and differential bi-allelic expression allows diatom success in the polar Southern Ocean.</title>
        <authorList>
            <consortium name="DOE Joint Genome Institute"/>
            <person name="Mock T."/>
            <person name="Otillar R.P."/>
            <person name="Strauss J."/>
            <person name="Dupont C."/>
            <person name="Frickenhaus S."/>
            <person name="Maumus F."/>
            <person name="Mcmullan M."/>
            <person name="Sanges R."/>
            <person name="Schmutz J."/>
            <person name="Toseland A."/>
            <person name="Valas R."/>
            <person name="Veluchamy A."/>
            <person name="Ward B.J."/>
            <person name="Allen A."/>
            <person name="Barry K."/>
            <person name="Falciatore A."/>
            <person name="Ferrante M."/>
            <person name="Fortunato A.E."/>
            <person name="Gloeckner G."/>
            <person name="Gruber A."/>
            <person name="Hipkin R."/>
            <person name="Janech M."/>
            <person name="Kroth P."/>
            <person name="Leese F."/>
            <person name="Lindquist E."/>
            <person name="Lyon B.R."/>
            <person name="Martin J."/>
            <person name="Mayer C."/>
            <person name="Parker M."/>
            <person name="Quesneville H."/>
            <person name="Raymond J."/>
            <person name="Uhlig C."/>
            <person name="Valentin K.U."/>
            <person name="Worden A.Z."/>
            <person name="Armbrust E.V."/>
            <person name="Bowler C."/>
            <person name="Green B."/>
            <person name="Moulton V."/>
            <person name="Van Oosterhout C."/>
            <person name="Grigoriev I."/>
        </authorList>
    </citation>
    <scope>NUCLEOTIDE SEQUENCE [LARGE SCALE GENOMIC DNA]</scope>
    <source>
        <strain evidence="2 3">CCMP1102</strain>
    </source>
</reference>
<dbReference type="KEGG" id="fcy:FRACYDRAFT_271063"/>
<protein>
    <submittedName>
        <fullName evidence="2">Uncharacterized protein</fullName>
    </submittedName>
</protein>
<evidence type="ECO:0000313" key="3">
    <source>
        <dbReference type="Proteomes" id="UP000095751"/>
    </source>
</evidence>
<feature type="compositionally biased region" description="Basic and acidic residues" evidence="1">
    <location>
        <begin position="303"/>
        <end position="318"/>
    </location>
</feature>
<feature type="region of interest" description="Disordered" evidence="1">
    <location>
        <begin position="288"/>
        <end position="318"/>
    </location>
</feature>
<gene>
    <name evidence="2" type="ORF">FRACYDRAFT_271063</name>
</gene>
<dbReference type="EMBL" id="KV784371">
    <property type="protein sequence ID" value="OEU10512.1"/>
    <property type="molecule type" value="Genomic_DNA"/>
</dbReference>
<proteinExistence type="predicted"/>
<dbReference type="OrthoDB" id="45109at2759"/>
<accession>A0A1E7EX81</accession>
<dbReference type="Proteomes" id="UP000095751">
    <property type="component" value="Unassembled WGS sequence"/>
</dbReference>
<evidence type="ECO:0000256" key="1">
    <source>
        <dbReference type="SAM" id="MobiDB-lite"/>
    </source>
</evidence>
<dbReference type="AlphaFoldDB" id="A0A1E7EX81"/>
<sequence length="318" mass="36210">MSKILTTCSLIFIIGIVITKSCLAFSLLTPPSSPSSTTRTRTISTTCTSTTTTTLHAREKSKWDLIVDEDDDNNDGMLVDKGEMGDDNIPIPPDMLYIERNVKRAHETFHSLRNIGGKEVCNDVYARSPRHSTNEEMFYIGKVSKISDVTIEDCIARQWNMIEHHASNLRPIELKPNQGKLELWIAPGDSELDVAYNRPTLQMIKMSKYPITSKELKNNVIGFQGEVYQDGEEGFRSWRTDDGYPARAEINEGGETRAPTNDELEQLQKELKDQNIDVDNVDDLLQEMEKQNAMTRQSELEQEFQKAKEDKQKKTETE</sequence>
<name>A0A1E7EX81_9STRA</name>